<keyword evidence="1" id="KW-0472">Membrane</keyword>
<evidence type="ECO:0000313" key="2">
    <source>
        <dbReference type="EMBL" id="AYM53411.1"/>
    </source>
</evidence>
<name>A0A3Q8I687_9BACT</name>
<sequence length="317" mass="32785">MLLAPTAGPRLASAQENSEFVALHPCSVTGEKDKARIQDYELACTTAIARGDVRLVSSEQVRAFLEKEPKKSCALAKKPAECLGRLATSTQAVHAVLITLSPGPLTRASGLVVTAQGEVVDQKSIQLRNRGQPQEELIRTALTRLRDQLNITPMSLPSLVEPPPAPVAEAPAQPVKLSITVNESSELAAPRTPALSSPPAAPIAWKKPVAYTAAGLGVVALGAAGFLALDGERAMRASNAYYDGDKFPTAADVATINTLRETAASRRTLAGVSTAVGAVLAGAGVFLWLQDRPAPSKPGVTAVSAGPGGVSLLGVLP</sequence>
<reference evidence="2" key="1">
    <citation type="journal article" date="2018" name="J. Ind. Microbiol. Biotechnol.">
        <title>Genome mining reveals uncommon alkylpyrones as type III PKS products from myxobacteria.</title>
        <authorList>
            <person name="Hug J.J."/>
            <person name="Panter F."/>
            <person name="Krug D."/>
            <person name="Muller R."/>
        </authorList>
    </citation>
    <scope>NUCLEOTIDE SEQUENCE</scope>
    <source>
        <strain evidence="2">MCy9148</strain>
    </source>
</reference>
<dbReference type="AlphaFoldDB" id="A0A3Q8I687"/>
<organism evidence="2">
    <name type="scientific">Melittangium lichenicola</name>
    <dbReference type="NCBI Taxonomy" id="45"/>
    <lineage>
        <taxon>Bacteria</taxon>
        <taxon>Pseudomonadati</taxon>
        <taxon>Myxococcota</taxon>
        <taxon>Myxococcia</taxon>
        <taxon>Myxococcales</taxon>
        <taxon>Cystobacterineae</taxon>
        <taxon>Archangiaceae</taxon>
        <taxon>Melittangium</taxon>
    </lineage>
</organism>
<protein>
    <submittedName>
        <fullName evidence="2">Uncharacterized protein</fullName>
    </submittedName>
</protein>
<feature type="transmembrane region" description="Helical" evidence="1">
    <location>
        <begin position="269"/>
        <end position="289"/>
    </location>
</feature>
<keyword evidence="1" id="KW-1133">Transmembrane helix</keyword>
<keyword evidence="1" id="KW-0812">Transmembrane</keyword>
<evidence type="ECO:0000256" key="1">
    <source>
        <dbReference type="SAM" id="Phobius"/>
    </source>
</evidence>
<proteinExistence type="predicted"/>
<feature type="transmembrane region" description="Helical" evidence="1">
    <location>
        <begin position="209"/>
        <end position="229"/>
    </location>
</feature>
<accession>A0A3Q8I687</accession>
<dbReference type="EMBL" id="MH908902">
    <property type="protein sequence ID" value="AYM53411.1"/>
    <property type="molecule type" value="Genomic_DNA"/>
</dbReference>